<evidence type="ECO:0000256" key="1">
    <source>
        <dbReference type="SAM" id="MobiDB-lite"/>
    </source>
</evidence>
<organism evidence="3 4">
    <name type="scientific">Linnemannia exigua</name>
    <dbReference type="NCBI Taxonomy" id="604196"/>
    <lineage>
        <taxon>Eukaryota</taxon>
        <taxon>Fungi</taxon>
        <taxon>Fungi incertae sedis</taxon>
        <taxon>Mucoromycota</taxon>
        <taxon>Mortierellomycotina</taxon>
        <taxon>Mortierellomycetes</taxon>
        <taxon>Mortierellales</taxon>
        <taxon>Mortierellaceae</taxon>
        <taxon>Linnemannia</taxon>
    </lineage>
</organism>
<accession>A0AAD4D876</accession>
<keyword evidence="2" id="KW-1133">Transmembrane helix</keyword>
<proteinExistence type="predicted"/>
<dbReference type="Proteomes" id="UP001194580">
    <property type="component" value="Unassembled WGS sequence"/>
</dbReference>
<dbReference type="AlphaFoldDB" id="A0AAD4D876"/>
<evidence type="ECO:0000256" key="2">
    <source>
        <dbReference type="SAM" id="Phobius"/>
    </source>
</evidence>
<keyword evidence="2" id="KW-0812">Transmembrane</keyword>
<keyword evidence="2" id="KW-0472">Membrane</keyword>
<feature type="compositionally biased region" description="Polar residues" evidence="1">
    <location>
        <begin position="31"/>
        <end position="41"/>
    </location>
</feature>
<gene>
    <name evidence="3" type="ORF">BGZ95_000466</name>
</gene>
<evidence type="ECO:0000313" key="3">
    <source>
        <dbReference type="EMBL" id="KAG0271684.1"/>
    </source>
</evidence>
<sequence>MADADALQTRKAHHNQDDKGAATAVPMVESHSGTDQYPNPFQQQQQHHVGHGHSHHQRQQHYNVMIPTVDHWPAIFMSGVKTTAHYIVLSLQQVHNKFQEYQASRSSSYQVLPTTNIDTRPYPQQNSTRQPFRFGSKRQQKSGHQVTCSGRQITRSFFLLILLVTTIVLLVIPHRLNPLEDRAIWIRYYNHEEAVKITVPYGLKLHVSDVKKTALKELQFGFSNFKPGNVKLITMYGGALAPDQIWKNSRDEFKSTARYPILVVDTKYELFRFLDSALGCFATANEYSQDGRDLYSVSFSPDYRGYSVLAKILNAIANGDTLFQEWDIFYLREAFNDPKKTEPRTGRMWRSGQFNRDLYIAPNQSYIPHRTAIPVWEPYETQDSRDLNIIPDLPQLLTTKNTAMVLKEKPQDDSTSINSCEFDPVGPQTTTRMDLAVFGCY</sequence>
<protein>
    <submittedName>
        <fullName evidence="3">Uncharacterized protein</fullName>
    </submittedName>
</protein>
<name>A0AAD4D876_9FUNG</name>
<dbReference type="EMBL" id="JAAAIL010001087">
    <property type="protein sequence ID" value="KAG0271684.1"/>
    <property type="molecule type" value="Genomic_DNA"/>
</dbReference>
<feature type="region of interest" description="Disordered" evidence="1">
    <location>
        <begin position="1"/>
        <end position="59"/>
    </location>
</feature>
<evidence type="ECO:0000313" key="4">
    <source>
        <dbReference type="Proteomes" id="UP001194580"/>
    </source>
</evidence>
<feature type="compositionally biased region" description="Basic residues" evidence="1">
    <location>
        <begin position="48"/>
        <end position="59"/>
    </location>
</feature>
<comment type="caution">
    <text evidence="3">The sequence shown here is derived from an EMBL/GenBank/DDBJ whole genome shotgun (WGS) entry which is preliminary data.</text>
</comment>
<keyword evidence="4" id="KW-1185">Reference proteome</keyword>
<reference evidence="3" key="1">
    <citation type="journal article" date="2020" name="Fungal Divers.">
        <title>Resolving the Mortierellaceae phylogeny through synthesis of multi-gene phylogenetics and phylogenomics.</title>
        <authorList>
            <person name="Vandepol N."/>
            <person name="Liber J."/>
            <person name="Desiro A."/>
            <person name="Na H."/>
            <person name="Kennedy M."/>
            <person name="Barry K."/>
            <person name="Grigoriev I.V."/>
            <person name="Miller A.N."/>
            <person name="O'Donnell K."/>
            <person name="Stajich J.E."/>
            <person name="Bonito G."/>
        </authorList>
    </citation>
    <scope>NUCLEOTIDE SEQUENCE</scope>
    <source>
        <strain evidence="3">NRRL 28262</strain>
    </source>
</reference>
<feature type="transmembrane region" description="Helical" evidence="2">
    <location>
        <begin position="153"/>
        <end position="172"/>
    </location>
</feature>